<dbReference type="WBParaSite" id="TCNE_0000561801-mRNA-1">
    <property type="protein sequence ID" value="TCNE_0000561801-mRNA-1"/>
    <property type="gene ID" value="TCNE_0000561801"/>
</dbReference>
<evidence type="ECO:0000259" key="1">
    <source>
        <dbReference type="PROSITE" id="PS50106"/>
    </source>
</evidence>
<dbReference type="PANTHER" id="PTHR31327:SF7">
    <property type="entry name" value="PDZ DOMAIN-CONTAINING PROTEIN"/>
    <property type="match status" value="1"/>
</dbReference>
<sequence length="311" mass="34624">MADSSSAKQLTVVIPMEEGEPLGAVPNDKLIVVKVQAGTLAEGKLMVGDQILKVNDQAIHDTNHFFQLLRYAPPAAALLIIRDEKKAEELAARVNIPAERAKYITRRDGFCYLMMRLDWKPGGPKLGLGIKHYQNRVLVSRCDPNSLAAQSLQIGDHLIDIDGTPVTDKDVCRQLLLKSLQKQRYVTSVVERPDTMEAKHWVQSALAASAAQAPSVAMNSDVREIAARERAKLKNAPVAVCFNHGYLNCDDRNDHFKNMNSSPLYGYKFQPKKSILGKSAGMRRVNIMDSKHDEFVIASDNEGKNLRHVRK</sequence>
<dbReference type="SMART" id="SM00228">
    <property type="entry name" value="PDZ"/>
    <property type="match status" value="2"/>
</dbReference>
<dbReference type="EMBL" id="UYWY01019374">
    <property type="protein sequence ID" value="VDM36800.1"/>
    <property type="molecule type" value="Genomic_DNA"/>
</dbReference>
<gene>
    <name evidence="2" type="ORF">TCNE_LOCUS5618</name>
</gene>
<reference evidence="4" key="1">
    <citation type="submission" date="2016-06" db="UniProtKB">
        <authorList>
            <consortium name="WormBaseParasite"/>
        </authorList>
    </citation>
    <scope>IDENTIFICATION</scope>
</reference>
<dbReference type="Pfam" id="PF17820">
    <property type="entry name" value="PDZ_6"/>
    <property type="match status" value="1"/>
</dbReference>
<evidence type="ECO:0000313" key="2">
    <source>
        <dbReference type="EMBL" id="VDM36800.1"/>
    </source>
</evidence>
<feature type="domain" description="PDZ" evidence="1">
    <location>
        <begin position="114"/>
        <end position="168"/>
    </location>
</feature>
<proteinExistence type="predicted"/>
<dbReference type="Proteomes" id="UP000050794">
    <property type="component" value="Unassembled WGS sequence"/>
</dbReference>
<protein>
    <submittedName>
        <fullName evidence="4">PDZ domain-containing protein</fullName>
    </submittedName>
</protein>
<evidence type="ECO:0000313" key="4">
    <source>
        <dbReference type="WBParaSite" id="TCNE_0000561801-mRNA-1"/>
    </source>
</evidence>
<dbReference type="SUPFAM" id="SSF50156">
    <property type="entry name" value="PDZ domain-like"/>
    <property type="match status" value="2"/>
</dbReference>
<accession>A0A183UAU8</accession>
<name>A0A183UAU8_TOXCA</name>
<organism evidence="3 4">
    <name type="scientific">Toxocara canis</name>
    <name type="common">Canine roundworm</name>
    <dbReference type="NCBI Taxonomy" id="6265"/>
    <lineage>
        <taxon>Eukaryota</taxon>
        <taxon>Metazoa</taxon>
        <taxon>Ecdysozoa</taxon>
        <taxon>Nematoda</taxon>
        <taxon>Chromadorea</taxon>
        <taxon>Rhabditida</taxon>
        <taxon>Spirurina</taxon>
        <taxon>Ascaridomorpha</taxon>
        <taxon>Ascaridoidea</taxon>
        <taxon>Toxocaridae</taxon>
        <taxon>Toxocara</taxon>
    </lineage>
</organism>
<evidence type="ECO:0000313" key="3">
    <source>
        <dbReference type="Proteomes" id="UP000050794"/>
    </source>
</evidence>
<dbReference type="InterPro" id="IPR001478">
    <property type="entry name" value="PDZ"/>
</dbReference>
<dbReference type="InterPro" id="IPR036034">
    <property type="entry name" value="PDZ_sf"/>
</dbReference>
<feature type="domain" description="PDZ" evidence="1">
    <location>
        <begin position="11"/>
        <end position="84"/>
    </location>
</feature>
<dbReference type="CDD" id="cd00136">
    <property type="entry name" value="PDZ_canonical"/>
    <property type="match status" value="1"/>
</dbReference>
<dbReference type="InterPro" id="IPR040264">
    <property type="entry name" value="T15H9.4-like"/>
</dbReference>
<dbReference type="PROSITE" id="PS50106">
    <property type="entry name" value="PDZ"/>
    <property type="match status" value="2"/>
</dbReference>
<keyword evidence="3" id="KW-1185">Reference proteome</keyword>
<dbReference type="AlphaFoldDB" id="A0A183UAU8"/>
<dbReference type="Gene3D" id="2.30.42.10">
    <property type="match status" value="2"/>
</dbReference>
<dbReference type="PANTHER" id="PTHR31327">
    <property type="entry name" value="SPERM MEIOSIS PDZ DOMAIN CONTAINING PROTEINS-RELATED"/>
    <property type="match status" value="1"/>
</dbReference>
<reference evidence="2 3" key="2">
    <citation type="submission" date="2018-11" db="EMBL/GenBank/DDBJ databases">
        <authorList>
            <consortium name="Pathogen Informatics"/>
        </authorList>
    </citation>
    <scope>NUCLEOTIDE SEQUENCE [LARGE SCALE GENOMIC DNA]</scope>
</reference>
<dbReference type="InterPro" id="IPR041489">
    <property type="entry name" value="PDZ_6"/>
</dbReference>